<dbReference type="Gene3D" id="3.40.50.410">
    <property type="entry name" value="von Willebrand factor, type A domain"/>
    <property type="match status" value="1"/>
</dbReference>
<proteinExistence type="predicted"/>
<sequence length="401" mass="44669">MQREETACKVSECLIRFVHDLRRKGFSVTPAETAEVFRALDVLDLSDETEVRVGLRAVLCSTREEYDAFDALFAAFFREGRGRPNGGQSRARRQGKDREENLLDREGENGSTKDGAKVEGSERHAAASIRPQNSTGSEKRSFLQALRQSQAEGAERTTVRVPDEQFTHVWQAARHVVKQMRLMTGRRLTPRPKGHRIDLRRTMRRSLSTGGLPVDPARSGYKKQTVRFVLVCDGSRSMAPYAGVFLQFSFALSRLIPHTELYVFSTEVRRVTPALKAVRLPQMPSLAELGAEWGGGTRIGDALARVMRDVGFRLSPVDTVAVVFSDGLDSGDPDRLRRAMRALKRRVHCVVWLNPLAAVPGYEPKARGMQAALPYIDVFAAADDATSFNQLAQRLRKGDSG</sequence>
<organism evidence="3 4">
    <name type="scientific">Novibacillus thermophilus</name>
    <dbReference type="NCBI Taxonomy" id="1471761"/>
    <lineage>
        <taxon>Bacteria</taxon>
        <taxon>Bacillati</taxon>
        <taxon>Bacillota</taxon>
        <taxon>Bacilli</taxon>
        <taxon>Bacillales</taxon>
        <taxon>Thermoactinomycetaceae</taxon>
        <taxon>Novibacillus</taxon>
    </lineage>
</organism>
<protein>
    <recommendedName>
        <fullName evidence="2">VWFA domain-containing protein</fullName>
    </recommendedName>
</protein>
<dbReference type="InterPro" id="IPR011195">
    <property type="entry name" value="UCP010256"/>
</dbReference>
<evidence type="ECO:0000313" key="4">
    <source>
        <dbReference type="Proteomes" id="UP000188603"/>
    </source>
</evidence>
<feature type="compositionally biased region" description="Basic and acidic residues" evidence="1">
    <location>
        <begin position="114"/>
        <end position="125"/>
    </location>
</feature>
<feature type="domain" description="VWFA" evidence="2">
    <location>
        <begin position="225"/>
        <end position="396"/>
    </location>
</feature>
<dbReference type="Pfam" id="PF05762">
    <property type="entry name" value="VWA_CoxE"/>
    <property type="match status" value="1"/>
</dbReference>
<dbReference type="OrthoDB" id="9790469at2"/>
<keyword evidence="4" id="KW-1185">Reference proteome</keyword>
<name>A0A1U9K821_9BACL</name>
<feature type="compositionally biased region" description="Basic and acidic residues" evidence="1">
    <location>
        <begin position="94"/>
        <end position="108"/>
    </location>
</feature>
<dbReference type="STRING" id="1471761.B0W44_10630"/>
<dbReference type="InterPro" id="IPR002035">
    <property type="entry name" value="VWF_A"/>
</dbReference>
<dbReference type="InterPro" id="IPR036465">
    <property type="entry name" value="vWFA_dom_sf"/>
</dbReference>
<dbReference type="RefSeq" id="WP_077720014.1">
    <property type="nucleotide sequence ID" value="NZ_CP019699.1"/>
</dbReference>
<feature type="region of interest" description="Disordered" evidence="1">
    <location>
        <begin position="83"/>
        <end position="141"/>
    </location>
</feature>
<dbReference type="AlphaFoldDB" id="A0A1U9K821"/>
<dbReference type="PANTHER" id="PTHR39338:SF6">
    <property type="entry name" value="BLL5662 PROTEIN"/>
    <property type="match status" value="1"/>
</dbReference>
<accession>A0A1U9K821</accession>
<evidence type="ECO:0000313" key="3">
    <source>
        <dbReference type="EMBL" id="AQS56153.1"/>
    </source>
</evidence>
<evidence type="ECO:0000256" key="1">
    <source>
        <dbReference type="SAM" id="MobiDB-lite"/>
    </source>
</evidence>
<dbReference type="KEGG" id="ntr:B0W44_10630"/>
<evidence type="ECO:0000259" key="2">
    <source>
        <dbReference type="SMART" id="SM00327"/>
    </source>
</evidence>
<dbReference type="PIRSF" id="PIRSF010256">
    <property type="entry name" value="CoxE_vWa"/>
    <property type="match status" value="1"/>
</dbReference>
<dbReference type="SUPFAM" id="SSF53300">
    <property type="entry name" value="vWA-like"/>
    <property type="match status" value="1"/>
</dbReference>
<dbReference type="SMART" id="SM00327">
    <property type="entry name" value="VWA"/>
    <property type="match status" value="1"/>
</dbReference>
<gene>
    <name evidence="3" type="ORF">B0W44_10630</name>
</gene>
<dbReference type="InterPro" id="IPR008912">
    <property type="entry name" value="Uncharacterised_CoxE"/>
</dbReference>
<dbReference type="EMBL" id="CP019699">
    <property type="protein sequence ID" value="AQS56153.1"/>
    <property type="molecule type" value="Genomic_DNA"/>
</dbReference>
<reference evidence="3 4" key="1">
    <citation type="journal article" date="2015" name="Int. J. Syst. Evol. Microbiol.">
        <title>Novibacillus thermophilus gen. nov., sp. nov., a Gram-staining-negative and moderately thermophilic member of the family Thermoactinomycetaceae.</title>
        <authorList>
            <person name="Yang G."/>
            <person name="Chen J."/>
            <person name="Zhou S."/>
        </authorList>
    </citation>
    <scope>NUCLEOTIDE SEQUENCE [LARGE SCALE GENOMIC DNA]</scope>
    <source>
        <strain evidence="3 4">SG-1</strain>
    </source>
</reference>
<dbReference type="CDD" id="cd00198">
    <property type="entry name" value="vWFA"/>
    <property type="match status" value="1"/>
</dbReference>
<dbReference type="Proteomes" id="UP000188603">
    <property type="component" value="Chromosome"/>
</dbReference>
<dbReference type="PANTHER" id="PTHR39338">
    <property type="entry name" value="BLL5662 PROTEIN-RELATED"/>
    <property type="match status" value="1"/>
</dbReference>